<dbReference type="AlphaFoldDB" id="A0A1H3ZWX4"/>
<protein>
    <submittedName>
        <fullName evidence="1">Uncharacterized protein</fullName>
    </submittedName>
</protein>
<evidence type="ECO:0000313" key="2">
    <source>
        <dbReference type="Proteomes" id="UP000199656"/>
    </source>
</evidence>
<dbReference type="Proteomes" id="UP000199656">
    <property type="component" value="Unassembled WGS sequence"/>
</dbReference>
<evidence type="ECO:0000313" key="1">
    <source>
        <dbReference type="EMBL" id="SEA27792.1"/>
    </source>
</evidence>
<gene>
    <name evidence="1" type="ORF">SAMN05660909_01326</name>
</gene>
<organism evidence="1 2">
    <name type="scientific">Chitinophaga terrae</name>
    <name type="common">ex Kim and Jung 2007</name>
    <dbReference type="NCBI Taxonomy" id="408074"/>
    <lineage>
        <taxon>Bacteria</taxon>
        <taxon>Pseudomonadati</taxon>
        <taxon>Bacteroidota</taxon>
        <taxon>Chitinophagia</taxon>
        <taxon>Chitinophagales</taxon>
        <taxon>Chitinophagaceae</taxon>
        <taxon>Chitinophaga</taxon>
    </lineage>
</organism>
<sequence length="147" mass="16790">MKYFLYLLLLLPIQESKINAIKSKVSHTNTQLTNYRQQQLQHEPGSATEGAVSVAYFSNDSLKLITHDLYGERGKEIAHYYFDDQQLIYAHVITHAYNAPISDKQFDYKKSRKNEGRYYYHNNSLIKGGKNGNGAMAAAKELAAKVR</sequence>
<dbReference type="RefSeq" id="WP_089759922.1">
    <property type="nucleotide sequence ID" value="NZ_BKAT01000055.1"/>
</dbReference>
<dbReference type="OrthoDB" id="7064461at2"/>
<dbReference type="STRING" id="408074.SAMN05660909_01326"/>
<name>A0A1H3ZWX4_9BACT</name>
<reference evidence="2" key="1">
    <citation type="submission" date="2016-10" db="EMBL/GenBank/DDBJ databases">
        <authorList>
            <person name="Varghese N."/>
            <person name="Submissions S."/>
        </authorList>
    </citation>
    <scope>NUCLEOTIDE SEQUENCE [LARGE SCALE GENOMIC DNA]</scope>
    <source>
        <strain evidence="2">DSM 23920</strain>
    </source>
</reference>
<proteinExistence type="predicted"/>
<accession>A0A1H3ZWX4</accession>
<keyword evidence="2" id="KW-1185">Reference proteome</keyword>
<dbReference type="EMBL" id="FNRL01000005">
    <property type="protein sequence ID" value="SEA27792.1"/>
    <property type="molecule type" value="Genomic_DNA"/>
</dbReference>